<feature type="compositionally biased region" description="Basic residues" evidence="1">
    <location>
        <begin position="35"/>
        <end position="46"/>
    </location>
</feature>
<dbReference type="AlphaFoldDB" id="A0AA39WTZ7"/>
<reference evidence="2" key="1">
    <citation type="submission" date="2023-06" db="EMBL/GenBank/DDBJ databases">
        <title>Genome-scale phylogeny and comparative genomics of the fungal order Sordariales.</title>
        <authorList>
            <consortium name="Lawrence Berkeley National Laboratory"/>
            <person name="Hensen N."/>
            <person name="Bonometti L."/>
            <person name="Westerberg I."/>
            <person name="Brannstrom I.O."/>
            <person name="Guillou S."/>
            <person name="Cros-Aarteil S."/>
            <person name="Calhoun S."/>
            <person name="Haridas S."/>
            <person name="Kuo A."/>
            <person name="Mondo S."/>
            <person name="Pangilinan J."/>
            <person name="Riley R."/>
            <person name="LaButti K."/>
            <person name="Andreopoulos B."/>
            <person name="Lipzen A."/>
            <person name="Chen C."/>
            <person name="Yanf M."/>
            <person name="Daum C."/>
            <person name="Ng V."/>
            <person name="Clum A."/>
            <person name="Steindorff A."/>
            <person name="Ohm R."/>
            <person name="Martin F."/>
            <person name="Silar P."/>
            <person name="Natvig D."/>
            <person name="Lalanne C."/>
            <person name="Gautier V."/>
            <person name="Ament-velasquez S.L."/>
            <person name="Kruys A."/>
            <person name="Hutchinson M.I."/>
            <person name="Powell A.J."/>
            <person name="Barry K."/>
            <person name="Miller A.N."/>
            <person name="Grigoriev I.V."/>
            <person name="Debuchy R."/>
            <person name="Gladieux P."/>
            <person name="Thoren M.H."/>
            <person name="Johannesson H."/>
        </authorList>
    </citation>
    <scope>NUCLEOTIDE SEQUENCE</scope>
    <source>
        <strain evidence="2">SMH3391-2</strain>
    </source>
</reference>
<feature type="region of interest" description="Disordered" evidence="1">
    <location>
        <begin position="861"/>
        <end position="915"/>
    </location>
</feature>
<feature type="region of interest" description="Disordered" evidence="1">
    <location>
        <begin position="259"/>
        <end position="360"/>
    </location>
</feature>
<keyword evidence="3" id="KW-1185">Reference proteome</keyword>
<feature type="region of interest" description="Disordered" evidence="1">
    <location>
        <begin position="804"/>
        <end position="840"/>
    </location>
</feature>
<comment type="caution">
    <text evidence="2">The sequence shown here is derived from an EMBL/GenBank/DDBJ whole genome shotgun (WGS) entry which is preliminary data.</text>
</comment>
<feature type="compositionally biased region" description="Polar residues" evidence="1">
    <location>
        <begin position="864"/>
        <end position="873"/>
    </location>
</feature>
<sequence length="971" mass="105429">MPQQSTRAAADPVEADGNMTDDNTTHRAPPTRGSFRGRGRVAKVTRAKNAKITKVAPPPKPAGRGRRQKMYESVKTQAMYERAQDLKLNFSTAAKALKPALQELAERTTAELLEDPTAIARVPEFQASQHFLSQRHRDTDKQIHARLDIETAMAEQVWGGQQEAVHAAYETQLAELTDERYGHLLLMVDVLEYLHDNNLPIKLAPSTEDAEYTYKEITQKQADEQSTYVEMRDGVEVPFTGIPCSELLAAAFQLPPKVAPKRKAEGQPEGQPASKIAKDDDANLDMPRHSGGLLAAEEALEGRGSTPPESRSNAPTPPSGPLDAPSPGNIDQPQSSGVTTPRDPLEIPIPRGTSAADEHGVRIVTRRPGRSDAPNNRIMVPNLFEWDDQDIGFRDSTNSIQKGATKARRGRYIGKPGSNFMFVDRRFGSWDSTKEGDDLDEALIKKHGLHPTLGIVLPTSINEAEPPKPPVSGWKPVALVAPDGKIIHASRTIPPARLDRKVDRVEKKMNLKRQLATFCEKEGISVEDIAPEQEIRDKHRLQLLVGSSIDPDQLEQEEMRQEETSNSAEEAAASHNAFNGFVDSIISYASVAEADEAAAQAQAQVQPQPLHPSRPYDAIRDVFTDNAQQASQISQQPIQIIPGPDPMMAADTSSLSCLADAAEQQLHYKQHPPPLGSVYGLPMVDPMGYNQVSEHAQPGEFALPPFFGQQNDGNDFMRTALNPPPAGYEADAAGRNPFSNDGAAKALPALRPVRSLLNETPPPEPHGSPVPQHPSMVVSNSGAFFPPAPHRPFHNGFSIQEQGQMQGMQPGMQQPLASPVQPAVIPGPRPMSPYSVSPPPYHGGHPPLAPVLAAAPAPVPVPTTSPLLGQPTNPATPSPRSRPGSSSASSSKYRKLEPAPTPPHRMGYSANGQELRTVQFDYREAIKDYTPVEAPPRTGPTTIRGWTHNNQGNIKKSRPSSKGDASTDEPS</sequence>
<feature type="compositionally biased region" description="Low complexity" evidence="1">
    <location>
        <begin position="804"/>
        <end position="815"/>
    </location>
</feature>
<organism evidence="2 3">
    <name type="scientific">Bombardia bombarda</name>
    <dbReference type="NCBI Taxonomy" id="252184"/>
    <lineage>
        <taxon>Eukaryota</taxon>
        <taxon>Fungi</taxon>
        <taxon>Dikarya</taxon>
        <taxon>Ascomycota</taxon>
        <taxon>Pezizomycotina</taxon>
        <taxon>Sordariomycetes</taxon>
        <taxon>Sordariomycetidae</taxon>
        <taxon>Sordariales</taxon>
        <taxon>Lasiosphaeriaceae</taxon>
        <taxon>Bombardia</taxon>
    </lineage>
</organism>
<dbReference type="EMBL" id="JAULSR010000004">
    <property type="protein sequence ID" value="KAK0621521.1"/>
    <property type="molecule type" value="Genomic_DNA"/>
</dbReference>
<accession>A0AA39WTZ7</accession>
<evidence type="ECO:0000313" key="3">
    <source>
        <dbReference type="Proteomes" id="UP001174934"/>
    </source>
</evidence>
<gene>
    <name evidence="2" type="ORF">B0T17DRAFT_494104</name>
</gene>
<feature type="compositionally biased region" description="Pro residues" evidence="1">
    <location>
        <begin position="825"/>
        <end position="840"/>
    </location>
</feature>
<proteinExistence type="predicted"/>
<evidence type="ECO:0000313" key="2">
    <source>
        <dbReference type="EMBL" id="KAK0621521.1"/>
    </source>
</evidence>
<feature type="compositionally biased region" description="Pro residues" evidence="1">
    <location>
        <begin position="760"/>
        <end position="772"/>
    </location>
</feature>
<feature type="region of interest" description="Disordered" evidence="1">
    <location>
        <begin position="547"/>
        <end position="571"/>
    </location>
</feature>
<feature type="compositionally biased region" description="Polar residues" evidence="1">
    <location>
        <begin position="329"/>
        <end position="339"/>
    </location>
</feature>
<feature type="region of interest" description="Disordered" evidence="1">
    <location>
        <begin position="927"/>
        <end position="971"/>
    </location>
</feature>
<dbReference type="Proteomes" id="UP001174934">
    <property type="component" value="Unassembled WGS sequence"/>
</dbReference>
<feature type="region of interest" description="Disordered" evidence="1">
    <location>
        <begin position="1"/>
        <end position="46"/>
    </location>
</feature>
<feature type="compositionally biased region" description="Low complexity" evidence="1">
    <location>
        <begin position="878"/>
        <end position="891"/>
    </location>
</feature>
<protein>
    <submittedName>
        <fullName evidence="2">Uncharacterized protein</fullName>
    </submittedName>
</protein>
<evidence type="ECO:0000256" key="1">
    <source>
        <dbReference type="SAM" id="MobiDB-lite"/>
    </source>
</evidence>
<feature type="region of interest" description="Disordered" evidence="1">
    <location>
        <begin position="755"/>
        <end position="780"/>
    </location>
</feature>
<name>A0AA39WTZ7_9PEZI</name>